<feature type="domain" description="Fibronectin type-III" evidence="2">
    <location>
        <begin position="741"/>
        <end position="831"/>
    </location>
</feature>
<feature type="region of interest" description="Disordered" evidence="1">
    <location>
        <begin position="622"/>
        <end position="648"/>
    </location>
</feature>
<accession>A0A6H1Z9Z5</accession>
<dbReference type="InterPro" id="IPR036116">
    <property type="entry name" value="FN3_sf"/>
</dbReference>
<dbReference type="EMBL" id="MT143975">
    <property type="protein sequence ID" value="QJA44282.1"/>
    <property type="molecule type" value="Genomic_DNA"/>
</dbReference>
<dbReference type="SUPFAM" id="SSF49265">
    <property type="entry name" value="Fibronectin type III"/>
    <property type="match status" value="1"/>
</dbReference>
<organism evidence="3">
    <name type="scientific">viral metagenome</name>
    <dbReference type="NCBI Taxonomy" id="1070528"/>
    <lineage>
        <taxon>unclassified sequences</taxon>
        <taxon>metagenomes</taxon>
        <taxon>organismal metagenomes</taxon>
    </lineage>
</organism>
<evidence type="ECO:0000259" key="2">
    <source>
        <dbReference type="PROSITE" id="PS50853"/>
    </source>
</evidence>
<dbReference type="PROSITE" id="PS50853">
    <property type="entry name" value="FN3"/>
    <property type="match status" value="1"/>
</dbReference>
<protein>
    <submittedName>
        <fullName evidence="3">Putative structural protein</fullName>
    </submittedName>
</protein>
<evidence type="ECO:0000313" key="3">
    <source>
        <dbReference type="EMBL" id="QJA44282.1"/>
    </source>
</evidence>
<dbReference type="CDD" id="cd00063">
    <property type="entry name" value="FN3"/>
    <property type="match status" value="1"/>
</dbReference>
<evidence type="ECO:0000256" key="1">
    <source>
        <dbReference type="SAM" id="MobiDB-lite"/>
    </source>
</evidence>
<feature type="compositionally biased region" description="Low complexity" evidence="1">
    <location>
        <begin position="813"/>
        <end position="824"/>
    </location>
</feature>
<reference evidence="3" key="1">
    <citation type="submission" date="2020-03" db="EMBL/GenBank/DDBJ databases">
        <title>The deep terrestrial virosphere.</title>
        <authorList>
            <person name="Holmfeldt K."/>
            <person name="Nilsson E."/>
            <person name="Simone D."/>
            <person name="Lopez-Fernandez M."/>
            <person name="Wu X."/>
            <person name="de Brujin I."/>
            <person name="Lundin D."/>
            <person name="Andersson A."/>
            <person name="Bertilsson S."/>
            <person name="Dopson M."/>
        </authorList>
    </citation>
    <scope>NUCLEOTIDE SEQUENCE</scope>
    <source>
        <strain evidence="3">TM448A00093</strain>
    </source>
</reference>
<gene>
    <name evidence="3" type="ORF">TM448A00093_0012</name>
</gene>
<sequence length="966" mass="106550">MPLGENIFGTTTLGDVQKTLTEVLTTTATSLASVLDVQTFKEAITTVMTSEASETDKQTFYETILSTIQSSSSVSDISAFAENLLTIITSDISVEDMIGETEILRTTAQVEATVTSPMVYYKKGILNEVDFSQQLKDIYWGRVDPSDLTLEISDADGTFSALITAGEEFRNRGMKFRIYEPLETPQVKFLVYGKVIDYSLSPGKISFTLALQNLEEQDAQIPKKLYETTDWTETPTNIINPAQDLGKPYNIVFGHAKKVPLICVHSNYTSDYYDFIIGYGTIHSNHNNKATTVNIYRNKVLVPSNEYYIHGGEATIQYTGSSFGLTAGNPNPYYLTINGQPVYFAFIRFLKEQIDFSGNNPYELTADLWGLKLSGSTVERNFIRCIQYLLSNTAWGLGLTVETAYFDAVAPLMADRYCDGFIGGSQFNAMDIIEELLFACQGRLFYTADGKIGIDVEVYDPKVKGLFGWKDGKEENIISIDEYRKTAVREAIKAFALQYGYNAWEGSYIYQNRRSVMDFGEEQVMESRFIRDHTTADKITCFHKNRMTYGDTRLSITVGMDGRTHEIGDIPKIVIPDWSINSAFNIRKLSRTANTFKWDLTSYDAAMFTYIVGDIPDDSNADDLPDFSNTAPTAPTSLQKTGSGTDQASDGSTIAYFNVSAIAALATNKVTLVKFGYKKTGESFYTYVDGTQSGTNWYAKINGLIPGLYYDLIAVAYNAFDLPSIGNPTLTSQLAPGDTTAPAQPTGLSATQGIGKITLSWTANTEKDLNHYDVYRDGIKIFETRDTKYPDTNLSYGVSYTYYIKAVDNTGNPSPASSSVAQSPRQTTTPDIGDGAVETPKIKDQAVTIPVDAYTAGRVDISSGYWVTVQQCSITSTGAPIHITACLNVWNTTANPSGITAQILRGSTPVYIVYNAFDIAAGHQDSMSFAVRDTPGAGSFTYYLQVYAVTTMAVFNRSILLLEAKK</sequence>
<dbReference type="InterPro" id="IPR003961">
    <property type="entry name" value="FN3_dom"/>
</dbReference>
<dbReference type="Gene3D" id="2.60.40.10">
    <property type="entry name" value="Immunoglobulins"/>
    <property type="match status" value="1"/>
</dbReference>
<dbReference type="InterPro" id="IPR013783">
    <property type="entry name" value="Ig-like_fold"/>
</dbReference>
<proteinExistence type="predicted"/>
<feature type="region of interest" description="Disordered" evidence="1">
    <location>
        <begin position="813"/>
        <end position="837"/>
    </location>
</feature>
<feature type="compositionally biased region" description="Polar residues" evidence="1">
    <location>
        <begin position="627"/>
        <end position="648"/>
    </location>
</feature>
<name>A0A6H1Z9Z5_9ZZZZ</name>
<dbReference type="AlphaFoldDB" id="A0A6H1Z9Z5"/>